<keyword evidence="2" id="KW-1185">Reference proteome</keyword>
<organism evidence="1 2">
    <name type="scientific">Lolium multiflorum</name>
    <name type="common">Italian ryegrass</name>
    <name type="synonym">Lolium perenne subsp. multiflorum</name>
    <dbReference type="NCBI Taxonomy" id="4521"/>
    <lineage>
        <taxon>Eukaryota</taxon>
        <taxon>Viridiplantae</taxon>
        <taxon>Streptophyta</taxon>
        <taxon>Embryophyta</taxon>
        <taxon>Tracheophyta</taxon>
        <taxon>Spermatophyta</taxon>
        <taxon>Magnoliopsida</taxon>
        <taxon>Liliopsida</taxon>
        <taxon>Poales</taxon>
        <taxon>Poaceae</taxon>
        <taxon>BOP clade</taxon>
        <taxon>Pooideae</taxon>
        <taxon>Poodae</taxon>
        <taxon>Poeae</taxon>
        <taxon>Poeae Chloroplast Group 2 (Poeae type)</taxon>
        <taxon>Loliodinae</taxon>
        <taxon>Loliinae</taxon>
        <taxon>Lolium</taxon>
    </lineage>
</organism>
<dbReference type="Proteomes" id="UP001231189">
    <property type="component" value="Unassembled WGS sequence"/>
</dbReference>
<dbReference type="AlphaFoldDB" id="A0AAD8SN87"/>
<evidence type="ECO:0000313" key="2">
    <source>
        <dbReference type="Proteomes" id="UP001231189"/>
    </source>
</evidence>
<reference evidence="1" key="1">
    <citation type="submission" date="2023-07" db="EMBL/GenBank/DDBJ databases">
        <title>A chromosome-level genome assembly of Lolium multiflorum.</title>
        <authorList>
            <person name="Chen Y."/>
            <person name="Copetti D."/>
            <person name="Kolliker R."/>
            <person name="Studer B."/>
        </authorList>
    </citation>
    <scope>NUCLEOTIDE SEQUENCE</scope>
    <source>
        <strain evidence="1">02402/16</strain>
        <tissue evidence="1">Leaf</tissue>
    </source>
</reference>
<comment type="caution">
    <text evidence="1">The sequence shown here is derived from an EMBL/GenBank/DDBJ whole genome shotgun (WGS) entry which is preliminary data.</text>
</comment>
<dbReference type="EMBL" id="JAUUTY010000003">
    <property type="protein sequence ID" value="KAK1660306.1"/>
    <property type="molecule type" value="Genomic_DNA"/>
</dbReference>
<proteinExistence type="predicted"/>
<gene>
    <name evidence="1" type="ORF">QYE76_048465</name>
</gene>
<sequence length="287" mass="30120">MSTSLAAALGAPPTEKLTLANYLYWKAQVLPAVRGAEAMGLLDGTDPAPTKTMEAEDSEKNKIMIPNPAYGAWIARDQQLVSFLIKSISPDLLGEVLGLVHAAEIWAAITGKFSAQVTVRMGSLTAALITTKKRDLTADAYITKKKGLIAELASAGRIVTDTEFKEYLLAGLSGEYNGLVAAINANPSSTSADTPLPRSPPRQILLPAVVVVAAITRAMVEVVDMAVVVATAHTKEEAEGAMVVVVAATKTTSSKDVHLVMTTVVVINQKEAVGVGVGIVFPLPSKM</sequence>
<name>A0AAD8SN87_LOLMU</name>
<dbReference type="PANTHER" id="PTHR47481">
    <property type="match status" value="1"/>
</dbReference>
<evidence type="ECO:0000313" key="1">
    <source>
        <dbReference type="EMBL" id="KAK1660306.1"/>
    </source>
</evidence>
<protein>
    <submittedName>
        <fullName evidence="1">Uncharacterized protein</fullName>
    </submittedName>
</protein>
<dbReference type="Pfam" id="PF14223">
    <property type="entry name" value="Retrotran_gag_2"/>
    <property type="match status" value="1"/>
</dbReference>
<dbReference type="PANTHER" id="PTHR47481:SF31">
    <property type="entry name" value="OS01G0873500 PROTEIN"/>
    <property type="match status" value="1"/>
</dbReference>
<accession>A0AAD8SN87</accession>